<protein>
    <recommendedName>
        <fullName evidence="16">Minor extracellular protease vpr</fullName>
    </recommendedName>
</protein>
<evidence type="ECO:0000259" key="11">
    <source>
        <dbReference type="Pfam" id="PF00082"/>
    </source>
</evidence>
<dbReference type="InterPro" id="IPR036852">
    <property type="entry name" value="Peptidase_S8/S53_dom_sf"/>
</dbReference>
<keyword evidence="6 8" id="KW-0378">Hydrolase</keyword>
<keyword evidence="7 8" id="KW-0720">Serine protease</keyword>
<evidence type="ECO:0000256" key="8">
    <source>
        <dbReference type="PROSITE-ProRule" id="PRU01240"/>
    </source>
</evidence>
<evidence type="ECO:0008006" key="16">
    <source>
        <dbReference type="Google" id="ProtNLM"/>
    </source>
</evidence>
<dbReference type="Pfam" id="PF06280">
    <property type="entry name" value="fn3_5"/>
    <property type="match status" value="1"/>
</dbReference>
<organism evidence="14 15">
    <name type="scientific">Sporothrix bragantina</name>
    <dbReference type="NCBI Taxonomy" id="671064"/>
    <lineage>
        <taxon>Eukaryota</taxon>
        <taxon>Fungi</taxon>
        <taxon>Dikarya</taxon>
        <taxon>Ascomycota</taxon>
        <taxon>Pezizomycotina</taxon>
        <taxon>Sordariomycetes</taxon>
        <taxon>Sordariomycetidae</taxon>
        <taxon>Ophiostomatales</taxon>
        <taxon>Ophiostomataceae</taxon>
        <taxon>Sporothrix</taxon>
    </lineage>
</organism>
<dbReference type="CDD" id="cd07489">
    <property type="entry name" value="Peptidases_S8_5"/>
    <property type="match status" value="1"/>
</dbReference>
<dbReference type="EMBL" id="CAWUHC010000003">
    <property type="protein sequence ID" value="CAK7209754.1"/>
    <property type="molecule type" value="Genomic_DNA"/>
</dbReference>
<evidence type="ECO:0000256" key="6">
    <source>
        <dbReference type="ARBA" id="ARBA00022801"/>
    </source>
</evidence>
<evidence type="ECO:0000256" key="7">
    <source>
        <dbReference type="ARBA" id="ARBA00022825"/>
    </source>
</evidence>
<dbReference type="InterPro" id="IPR023827">
    <property type="entry name" value="Peptidase_S8_Asp-AS"/>
</dbReference>
<evidence type="ECO:0000259" key="12">
    <source>
        <dbReference type="Pfam" id="PF02225"/>
    </source>
</evidence>
<feature type="active site" description="Charge relay system" evidence="8">
    <location>
        <position position="226"/>
    </location>
</feature>
<feature type="active site" description="Charge relay system" evidence="8">
    <location>
        <position position="554"/>
    </location>
</feature>
<dbReference type="InterPro" id="IPR050131">
    <property type="entry name" value="Peptidase_S8_subtilisin-like"/>
</dbReference>
<evidence type="ECO:0000256" key="4">
    <source>
        <dbReference type="ARBA" id="ARBA00022670"/>
    </source>
</evidence>
<evidence type="ECO:0000313" key="15">
    <source>
        <dbReference type="Proteomes" id="UP001642406"/>
    </source>
</evidence>
<dbReference type="InterPro" id="IPR010435">
    <property type="entry name" value="C5a/SBT2-like_Fn3"/>
</dbReference>
<keyword evidence="15" id="KW-1185">Reference proteome</keyword>
<dbReference type="PROSITE" id="PS00137">
    <property type="entry name" value="SUBTILASE_HIS"/>
    <property type="match status" value="1"/>
</dbReference>
<feature type="active site" description="Charge relay system" evidence="8">
    <location>
        <position position="176"/>
    </location>
</feature>
<dbReference type="InterPro" id="IPR034187">
    <property type="entry name" value="Peptidases_S8_5"/>
</dbReference>
<dbReference type="PROSITE" id="PS00138">
    <property type="entry name" value="SUBTILASE_SER"/>
    <property type="match status" value="1"/>
</dbReference>
<dbReference type="InterPro" id="IPR022398">
    <property type="entry name" value="Peptidase_S8_His-AS"/>
</dbReference>
<dbReference type="InterPro" id="IPR023828">
    <property type="entry name" value="Peptidase_S8_Ser-AS"/>
</dbReference>
<comment type="caution">
    <text evidence="14">The sequence shown here is derived from an EMBL/GenBank/DDBJ whole genome shotgun (WGS) entry which is preliminary data.</text>
</comment>
<feature type="domain" description="Peptidase S8/S53" evidence="11">
    <location>
        <begin position="167"/>
        <end position="598"/>
    </location>
</feature>
<reference evidence="14 15" key="1">
    <citation type="submission" date="2024-01" db="EMBL/GenBank/DDBJ databases">
        <authorList>
            <person name="Allen C."/>
            <person name="Tagirdzhanova G."/>
        </authorList>
    </citation>
    <scope>NUCLEOTIDE SEQUENCE [LARGE SCALE GENOMIC DNA]</scope>
</reference>
<dbReference type="Pfam" id="PF00082">
    <property type="entry name" value="Peptidase_S8"/>
    <property type="match status" value="1"/>
</dbReference>
<evidence type="ECO:0000256" key="5">
    <source>
        <dbReference type="ARBA" id="ARBA00022729"/>
    </source>
</evidence>
<dbReference type="PRINTS" id="PR00723">
    <property type="entry name" value="SUBTILISIN"/>
</dbReference>
<dbReference type="InterPro" id="IPR003137">
    <property type="entry name" value="PA_domain"/>
</dbReference>
<dbReference type="PANTHER" id="PTHR43806:SF66">
    <property type="entry name" value="SERIN ENDOPEPTIDASE"/>
    <property type="match status" value="1"/>
</dbReference>
<dbReference type="Gene3D" id="3.50.30.30">
    <property type="match status" value="1"/>
</dbReference>
<keyword evidence="3" id="KW-0964">Secreted</keyword>
<dbReference type="PANTHER" id="PTHR43806">
    <property type="entry name" value="PEPTIDASE S8"/>
    <property type="match status" value="1"/>
</dbReference>
<dbReference type="InterPro" id="IPR000209">
    <property type="entry name" value="Peptidase_S8/S53_dom"/>
</dbReference>
<keyword evidence="4 8" id="KW-0645">Protease</keyword>
<dbReference type="Gene3D" id="3.40.50.200">
    <property type="entry name" value="Peptidase S8/S53 domain"/>
    <property type="match status" value="1"/>
</dbReference>
<evidence type="ECO:0000256" key="1">
    <source>
        <dbReference type="ARBA" id="ARBA00011073"/>
    </source>
</evidence>
<dbReference type="InterPro" id="IPR046450">
    <property type="entry name" value="PA_dom_sf"/>
</dbReference>
<evidence type="ECO:0000259" key="13">
    <source>
        <dbReference type="Pfam" id="PF06280"/>
    </source>
</evidence>
<dbReference type="PROSITE" id="PS00136">
    <property type="entry name" value="SUBTILASE_ASP"/>
    <property type="match status" value="1"/>
</dbReference>
<feature type="chain" id="PRO_5047082125" description="Minor extracellular protease vpr" evidence="10">
    <location>
        <begin position="19"/>
        <end position="984"/>
    </location>
</feature>
<evidence type="ECO:0000313" key="14">
    <source>
        <dbReference type="EMBL" id="CAK7209754.1"/>
    </source>
</evidence>
<dbReference type="PROSITE" id="PS51892">
    <property type="entry name" value="SUBTILASE"/>
    <property type="match status" value="1"/>
</dbReference>
<dbReference type="SUPFAM" id="SSF52025">
    <property type="entry name" value="PA domain"/>
    <property type="match status" value="1"/>
</dbReference>
<evidence type="ECO:0000256" key="9">
    <source>
        <dbReference type="RuleBase" id="RU003355"/>
    </source>
</evidence>
<proteinExistence type="inferred from homology"/>
<dbReference type="SUPFAM" id="SSF52743">
    <property type="entry name" value="Subtilisin-like"/>
    <property type="match status" value="1"/>
</dbReference>
<comment type="similarity">
    <text evidence="1 8 9">Belongs to the peptidase S8 family.</text>
</comment>
<feature type="signal peptide" evidence="10">
    <location>
        <begin position="1"/>
        <end position="18"/>
    </location>
</feature>
<keyword evidence="2" id="KW-0134">Cell wall</keyword>
<evidence type="ECO:0000256" key="2">
    <source>
        <dbReference type="ARBA" id="ARBA00022512"/>
    </source>
</evidence>
<dbReference type="InterPro" id="IPR015500">
    <property type="entry name" value="Peptidase_S8_subtilisin-rel"/>
</dbReference>
<accession>A0ABP0AR96</accession>
<keyword evidence="5 10" id="KW-0732">Signal</keyword>
<dbReference type="CDD" id="cd02124">
    <property type="entry name" value="PA_PoS1_like"/>
    <property type="match status" value="1"/>
</dbReference>
<dbReference type="Pfam" id="PF02225">
    <property type="entry name" value="PA"/>
    <property type="match status" value="1"/>
</dbReference>
<evidence type="ECO:0000256" key="10">
    <source>
        <dbReference type="SAM" id="SignalP"/>
    </source>
</evidence>
<sequence length="984" mass="102710">MHLSTILAVPLLAGAVSAAVGGPGSQVEQQTRAAAAAAAPVIVPGNYIVEFADGHDTDEFYRTIAANASRKMDLNFKLFRGASIQFHAANETSASDATEQLAALPAVKRMWPVRQYHIPEHTRHWAGDDTSLEKEGNSETARRAAEDTFSTHVMTQVDQLRAKGITGKGVRVAVVDTGVDFLHPALGGCFGPGCLVSFGYDLVGDAYTGSNKPVASNNPPMDCNGHGTHVSGILAAQAGSNTFGVTGAAPGVELGMFRVFGCAGNVNDDVLIAAFNRAYEAGADVITSSVGGSSGWPDEAWAVATARIVANGVPCTLSAGNEGSNGQFYASAAADGEGVVSVASVDNTLAPTLFTKASYVVQDAAKVNTSFGFTAGSPANWSGVSLPLWAATFDTNSQTDLCDPLPASTKNLTGNIVLVRRGTCLFTIKAQNALARGAQYVIVYNNAPGTLQVDVSAVPGIKGMAMVTPEQGAAWIAALARNETVLVSMTDPTTAPKVLSNLNNTLTGGFVSSYSSWGPTFDVDVKPQFSAPGGQILSTYPRAQGSYAVLSGTSMACPLVAGVYALLIEARPDLRSNPAALAALLSSTAQPNLYNDGTSRKSVGRLAPVSQQGGGLVQVYDAAYATTLLSESSLSFNDSDHHVAVRNFTITNHGRTSVVYTLSHVGAATAYTFLAGSDITPAQFPLTLEVVDAIASLNYTTSDNNSGSDGTTITIPAGQRRVVQVSAEPPAGLDATRLPVYSGYVAINGSDGSSLSLPYLGVVGSLRSLTVLDPVQTYLSKVSLSRANASVTTPPSTARVAPNTLFVLPLRLPPGQQNLTETQQVAVVTANRTTSLVQANLNLVMGSAFIRADLVPIKLCPAPPTTTSSSSSAATSTAAATPSIQDILGYKTFGSIQNFPVYYMSRDTFNATWDGGMADGTYAPPGLYKIVFHALHIFGDPAQPSDYDIVETDPFRIRYLDLPSVLSPSTSKKMLRRQRISECP</sequence>
<feature type="domain" description="PA" evidence="12">
    <location>
        <begin position="398"/>
        <end position="454"/>
    </location>
</feature>
<evidence type="ECO:0000256" key="3">
    <source>
        <dbReference type="ARBA" id="ARBA00022525"/>
    </source>
</evidence>
<feature type="domain" description="C5a peptidase/Subtilisin-like protease SBT2-like Fn3-like" evidence="13">
    <location>
        <begin position="635"/>
        <end position="760"/>
    </location>
</feature>
<name>A0ABP0AR96_9PEZI</name>
<dbReference type="Proteomes" id="UP001642406">
    <property type="component" value="Unassembled WGS sequence"/>
</dbReference>
<gene>
    <name evidence="14" type="ORF">SBRCBS47491_000548</name>
</gene>